<dbReference type="PANTHER" id="PTHR35569">
    <property type="entry name" value="CYANAMIDE HYDRATASE DDI2-RELATED"/>
    <property type="match status" value="1"/>
</dbReference>
<comment type="caution">
    <text evidence="2">The sequence shown here is derived from an EMBL/GenBank/DDBJ whole genome shotgun (WGS) entry which is preliminary data.</text>
</comment>
<gene>
    <name evidence="2" type="ORF">RBR11_03105</name>
</gene>
<dbReference type="EMBL" id="JAVFCB010000002">
    <property type="protein sequence ID" value="MDQ4212893.1"/>
    <property type="molecule type" value="Genomic_DNA"/>
</dbReference>
<protein>
    <submittedName>
        <fullName evidence="2">HD domain-containing protein</fullName>
    </submittedName>
</protein>
<dbReference type="Proteomes" id="UP001230289">
    <property type="component" value="Unassembled WGS sequence"/>
</dbReference>
<keyword evidence="3" id="KW-1185">Reference proteome</keyword>
<name>A0ABU0XCT5_9MICO</name>
<organism evidence="2 3">
    <name type="scientific">Microbacterium capsulatum</name>
    <dbReference type="NCBI Taxonomy" id="3041921"/>
    <lineage>
        <taxon>Bacteria</taxon>
        <taxon>Bacillati</taxon>
        <taxon>Actinomycetota</taxon>
        <taxon>Actinomycetes</taxon>
        <taxon>Micrococcales</taxon>
        <taxon>Microbacteriaceae</taxon>
        <taxon>Microbacterium</taxon>
    </lineage>
</organism>
<proteinExistence type="predicted"/>
<dbReference type="SUPFAM" id="SSF109604">
    <property type="entry name" value="HD-domain/PDEase-like"/>
    <property type="match status" value="1"/>
</dbReference>
<feature type="domain" description="HD" evidence="1">
    <location>
        <begin position="31"/>
        <end position="145"/>
    </location>
</feature>
<reference evidence="2 3" key="1">
    <citation type="submission" date="2023-08" db="EMBL/GenBank/DDBJ databases">
        <title>Microbacterium sp. nov., isolated from a waste landfill.</title>
        <authorList>
            <person name="Wen W."/>
        </authorList>
    </citation>
    <scope>NUCLEOTIDE SEQUENCE [LARGE SCALE GENOMIC DNA]</scope>
    <source>
        <strain evidence="2 3">ASV81</strain>
    </source>
</reference>
<dbReference type="Gene3D" id="1.10.3210.10">
    <property type="entry name" value="Hypothetical protein af1432"/>
    <property type="match status" value="1"/>
</dbReference>
<dbReference type="PANTHER" id="PTHR35569:SF1">
    <property type="entry name" value="CYANAMIDE HYDRATASE DDI2-RELATED"/>
    <property type="match status" value="1"/>
</dbReference>
<dbReference type="InterPro" id="IPR006674">
    <property type="entry name" value="HD_domain"/>
</dbReference>
<evidence type="ECO:0000313" key="3">
    <source>
        <dbReference type="Proteomes" id="UP001230289"/>
    </source>
</evidence>
<sequence length="205" mass="22516">MKTPADYLEAPSDLAHRAIETARTWLDPRILAHSERSWVFAAALGEQEGLDFDPEILCLSSMLHDLGLAEPFDAHRAPFEQASGAVATIFAAGAGMHPPRARAIAVAIEAHMRDEIDPVRTPEGYLLEAATALDVCGRDLDQWDARLLREVVEQLPRTDFTEQFTHAIHRDAARKPGTAAAALDGSGRIRTGEEIWSTFLRRSAP</sequence>
<accession>A0ABU0XCT5</accession>
<evidence type="ECO:0000259" key="1">
    <source>
        <dbReference type="Pfam" id="PF01966"/>
    </source>
</evidence>
<dbReference type="RefSeq" id="WP_308487841.1">
    <property type="nucleotide sequence ID" value="NZ_JAVFCB010000002.1"/>
</dbReference>
<evidence type="ECO:0000313" key="2">
    <source>
        <dbReference type="EMBL" id="MDQ4212893.1"/>
    </source>
</evidence>
<dbReference type="Pfam" id="PF01966">
    <property type="entry name" value="HD"/>
    <property type="match status" value="1"/>
</dbReference>